<feature type="domain" description="Major facilitator superfamily (MFS) profile" evidence="9">
    <location>
        <begin position="1"/>
        <end position="426"/>
    </location>
</feature>
<feature type="transmembrane region" description="Helical" evidence="8">
    <location>
        <begin position="136"/>
        <end position="157"/>
    </location>
</feature>
<dbReference type="PANTHER" id="PTHR23517">
    <property type="entry name" value="RESISTANCE PROTEIN MDTM, PUTATIVE-RELATED-RELATED"/>
    <property type="match status" value="1"/>
</dbReference>
<dbReference type="InterPro" id="IPR011701">
    <property type="entry name" value="MFS"/>
</dbReference>
<evidence type="ECO:0000256" key="1">
    <source>
        <dbReference type="ARBA" id="ARBA00004651"/>
    </source>
</evidence>
<evidence type="ECO:0000256" key="7">
    <source>
        <dbReference type="SAM" id="MobiDB-lite"/>
    </source>
</evidence>
<keyword evidence="3" id="KW-1003">Cell membrane</keyword>
<evidence type="ECO:0000259" key="9">
    <source>
        <dbReference type="PROSITE" id="PS50850"/>
    </source>
</evidence>
<gene>
    <name evidence="10" type="ORF">HCJ92_14035</name>
</gene>
<dbReference type="InterPro" id="IPR036259">
    <property type="entry name" value="MFS_trans_sf"/>
</dbReference>
<evidence type="ECO:0000313" key="11">
    <source>
        <dbReference type="Proteomes" id="UP000746503"/>
    </source>
</evidence>
<evidence type="ECO:0000256" key="4">
    <source>
        <dbReference type="ARBA" id="ARBA00022692"/>
    </source>
</evidence>
<feature type="transmembrane region" description="Helical" evidence="8">
    <location>
        <begin position="400"/>
        <end position="419"/>
    </location>
</feature>
<feature type="transmembrane region" description="Helical" evidence="8">
    <location>
        <begin position="277"/>
        <end position="295"/>
    </location>
</feature>
<reference evidence="10 11" key="1">
    <citation type="submission" date="2020-03" db="EMBL/GenBank/DDBJ databases">
        <title>Draft genome of Streptomyces sp. ventii, isolated from the Axial Seamount in the Pacific Ocean, and resequencing of the two type strains Streptomyces lonarensis strain NCL 716 and Streptomyces bohaiensis strain 11A07.</title>
        <authorList>
            <person name="Loughran R.M."/>
            <person name="Pfannmuller K.M."/>
            <person name="Wasson B.J."/>
            <person name="Deadmond M.C."/>
            <person name="Paddock B.E."/>
            <person name="Koyack M.J."/>
            <person name="Gallegos D.A."/>
            <person name="Mitchell E.A."/>
            <person name="Ushijima B."/>
            <person name="Saw J.H."/>
            <person name="Mcphail K.L."/>
            <person name="Videau P."/>
        </authorList>
    </citation>
    <scope>NUCLEOTIDE SEQUENCE [LARGE SCALE GENOMIC DNA]</scope>
    <source>
        <strain evidence="11">5675061</strain>
    </source>
</reference>
<evidence type="ECO:0000313" key="10">
    <source>
        <dbReference type="EMBL" id="NJP67389.1"/>
    </source>
</evidence>
<dbReference type="Proteomes" id="UP000746503">
    <property type="component" value="Unassembled WGS sequence"/>
</dbReference>
<dbReference type="PANTHER" id="PTHR23517:SF2">
    <property type="entry name" value="MULTIDRUG RESISTANCE PROTEIN MDTH"/>
    <property type="match status" value="1"/>
</dbReference>
<feature type="compositionally biased region" description="Low complexity" evidence="7">
    <location>
        <begin position="432"/>
        <end position="448"/>
    </location>
</feature>
<feature type="transmembrane region" description="Helical" evidence="8">
    <location>
        <begin position="163"/>
        <end position="185"/>
    </location>
</feature>
<dbReference type="EMBL" id="JAAVJB010000107">
    <property type="protein sequence ID" value="NJP67389.1"/>
    <property type="molecule type" value="Genomic_DNA"/>
</dbReference>
<accession>A0ABX1AJT7</accession>
<keyword evidence="11" id="KW-1185">Reference proteome</keyword>
<dbReference type="InterPro" id="IPR050171">
    <property type="entry name" value="MFS_Transporters"/>
</dbReference>
<feature type="region of interest" description="Disordered" evidence="7">
    <location>
        <begin position="429"/>
        <end position="448"/>
    </location>
</feature>
<proteinExistence type="predicted"/>
<evidence type="ECO:0000256" key="2">
    <source>
        <dbReference type="ARBA" id="ARBA00022448"/>
    </source>
</evidence>
<keyword evidence="5 8" id="KW-1133">Transmembrane helix</keyword>
<feature type="transmembrane region" description="Helical" evidence="8">
    <location>
        <begin position="45"/>
        <end position="65"/>
    </location>
</feature>
<feature type="transmembrane region" description="Helical" evidence="8">
    <location>
        <begin position="372"/>
        <end position="394"/>
    </location>
</feature>
<comment type="caution">
    <text evidence="10">The sequence shown here is derived from an EMBL/GenBank/DDBJ whole genome shotgun (WGS) entry which is preliminary data.</text>
</comment>
<feature type="transmembrane region" description="Helical" evidence="8">
    <location>
        <begin position="333"/>
        <end position="360"/>
    </location>
</feature>
<sequence>MDKLTGTGSALRRIQIGNALSAFGNGFTVPYLFLYVARVRELGDLAAGATLAAFAVAALLVLPFTGRAIDQRGPLPVALSGAAAASAGALGFGFATTAPTVLLSAAVMGAGLAMLQPALATMIVWCSTPASRSRAFATQFFLANLGLGLGGLTGGLIVDEHRAGSFVLLFTTEAVMFLVLAAVVATVRLPRSAPGAAPHTPVAASDGRPTGRRRSRDRARAGSVPPADGMRAVLADPAMLLLCVLGFVLFFACYGQFEAGLAAYAVEVTRVPPSTLGMALAANTAAIVVTQYAVLRFVEGRRRSRVIALVGMVWTVAWLAAAASGLLPVAHAVAVGLLISTYALFGVGEAMLSPTVAPLVADLAPARLIGRYNAAFALVKQLALAVGPAVGGLLAAVGAYVPYLVLVTGASVAVSVLALRLGRRLTPDQEYGTVGTDPAGGPTAPGTEAASPVVVPVVTDCGTAPTPGPTAAGAMPVRVVVVDEPVAAAVTVLAGSEEREPAGCGSTAG</sequence>
<dbReference type="RefSeq" id="WP_167933916.1">
    <property type="nucleotide sequence ID" value="NZ_JAAVJB010000107.1"/>
</dbReference>
<feature type="transmembrane region" description="Helical" evidence="8">
    <location>
        <begin position="77"/>
        <end position="95"/>
    </location>
</feature>
<dbReference type="InterPro" id="IPR020846">
    <property type="entry name" value="MFS_dom"/>
</dbReference>
<evidence type="ECO:0000256" key="6">
    <source>
        <dbReference type="ARBA" id="ARBA00023136"/>
    </source>
</evidence>
<keyword evidence="6 8" id="KW-0472">Membrane</keyword>
<keyword evidence="4 8" id="KW-0812">Transmembrane</keyword>
<organism evidence="10 11">
    <name type="scientific">Streptomyces spiramenti</name>
    <dbReference type="NCBI Taxonomy" id="2720606"/>
    <lineage>
        <taxon>Bacteria</taxon>
        <taxon>Bacillati</taxon>
        <taxon>Actinomycetota</taxon>
        <taxon>Actinomycetes</taxon>
        <taxon>Kitasatosporales</taxon>
        <taxon>Streptomycetaceae</taxon>
        <taxon>Streptomyces</taxon>
    </lineage>
</organism>
<dbReference type="SUPFAM" id="SSF103473">
    <property type="entry name" value="MFS general substrate transporter"/>
    <property type="match status" value="1"/>
</dbReference>
<dbReference type="PROSITE" id="PS50850">
    <property type="entry name" value="MFS"/>
    <property type="match status" value="1"/>
</dbReference>
<feature type="transmembrane region" description="Helical" evidence="8">
    <location>
        <begin position="20"/>
        <end position="39"/>
    </location>
</feature>
<name>A0ABX1AJT7_9ACTN</name>
<feature type="region of interest" description="Disordered" evidence="7">
    <location>
        <begin position="192"/>
        <end position="226"/>
    </location>
</feature>
<feature type="transmembrane region" description="Helical" evidence="8">
    <location>
        <begin position="307"/>
        <end position="327"/>
    </location>
</feature>
<protein>
    <submittedName>
        <fullName evidence="10">MFS transporter</fullName>
    </submittedName>
</protein>
<dbReference type="Gene3D" id="1.20.1250.20">
    <property type="entry name" value="MFS general substrate transporter like domains"/>
    <property type="match status" value="1"/>
</dbReference>
<keyword evidence="2" id="KW-0813">Transport</keyword>
<feature type="transmembrane region" description="Helical" evidence="8">
    <location>
        <begin position="101"/>
        <end position="124"/>
    </location>
</feature>
<evidence type="ECO:0000256" key="5">
    <source>
        <dbReference type="ARBA" id="ARBA00022989"/>
    </source>
</evidence>
<evidence type="ECO:0000256" key="3">
    <source>
        <dbReference type="ARBA" id="ARBA00022475"/>
    </source>
</evidence>
<comment type="subcellular location">
    <subcellularLocation>
        <location evidence="1">Cell membrane</location>
        <topology evidence="1">Multi-pass membrane protein</topology>
    </subcellularLocation>
</comment>
<dbReference type="Pfam" id="PF07690">
    <property type="entry name" value="MFS_1"/>
    <property type="match status" value="1"/>
</dbReference>
<evidence type="ECO:0000256" key="8">
    <source>
        <dbReference type="SAM" id="Phobius"/>
    </source>
</evidence>
<feature type="transmembrane region" description="Helical" evidence="8">
    <location>
        <begin position="238"/>
        <end position="257"/>
    </location>
</feature>